<sequence>MRKIDRAHADAYFRVRTTMIAIYLFIGLSVSFGVAFFARELSHFTVMGVPFHYYMGSQGAIVTFIILLFVNAKVSDVIDEKFGISPKQLEKSRQEDRAVNQ</sequence>
<reference evidence="3 4" key="1">
    <citation type="journal article" date="2005" name="Int. J. Syst. Evol. Microbiol.">
        <title>Halobacillus yeomjeoni sp. nov., isolated from a marine solar saltern in Korea.</title>
        <authorList>
            <person name="Yoon J.H."/>
            <person name="Kang S.J."/>
            <person name="Lee C.H."/>
            <person name="Oh H.W."/>
            <person name="Oh T.K."/>
        </authorList>
    </citation>
    <scope>NUCLEOTIDE SEQUENCE [LARGE SCALE GENOMIC DNA]</scope>
    <source>
        <strain evidence="3 4">KCTC 3957</strain>
    </source>
</reference>
<dbReference type="RefSeq" id="WP_197317293.1">
    <property type="nucleotide sequence ID" value="NZ_JADZSC010000002.1"/>
</dbReference>
<evidence type="ECO:0000259" key="2">
    <source>
        <dbReference type="Pfam" id="PF13937"/>
    </source>
</evidence>
<feature type="transmembrane region" description="Helical" evidence="1">
    <location>
        <begin position="20"/>
        <end position="39"/>
    </location>
</feature>
<dbReference type="Proteomes" id="UP000614490">
    <property type="component" value="Unassembled WGS sequence"/>
</dbReference>
<name>A0A931HW90_9BACI</name>
<protein>
    <submittedName>
        <fullName evidence="3">DUF4212 domain-containing protein</fullName>
    </submittedName>
</protein>
<evidence type="ECO:0000313" key="4">
    <source>
        <dbReference type="Proteomes" id="UP000614490"/>
    </source>
</evidence>
<dbReference type="EMBL" id="JADZSC010000002">
    <property type="protein sequence ID" value="MBH0230674.1"/>
    <property type="molecule type" value="Genomic_DNA"/>
</dbReference>
<keyword evidence="1" id="KW-0812">Transmembrane</keyword>
<dbReference type="NCBIfam" id="TIGR03647">
    <property type="entry name" value="Na_symport_sm"/>
    <property type="match status" value="1"/>
</dbReference>
<dbReference type="AlphaFoldDB" id="A0A931HW90"/>
<proteinExistence type="predicted"/>
<keyword evidence="1" id="KW-1133">Transmembrane helix</keyword>
<comment type="caution">
    <text evidence="3">The sequence shown here is derived from an EMBL/GenBank/DDBJ whole genome shotgun (WGS) entry which is preliminary data.</text>
</comment>
<keyword evidence="1" id="KW-0472">Membrane</keyword>
<feature type="transmembrane region" description="Helical" evidence="1">
    <location>
        <begin position="51"/>
        <end position="72"/>
    </location>
</feature>
<dbReference type="Pfam" id="PF13937">
    <property type="entry name" value="DUF4212"/>
    <property type="match status" value="1"/>
</dbReference>
<organism evidence="3 4">
    <name type="scientific">Halobacillus yeomjeoni</name>
    <dbReference type="NCBI Taxonomy" id="311194"/>
    <lineage>
        <taxon>Bacteria</taxon>
        <taxon>Bacillati</taxon>
        <taxon>Bacillota</taxon>
        <taxon>Bacilli</taxon>
        <taxon>Bacillales</taxon>
        <taxon>Bacillaceae</taxon>
        <taxon>Halobacillus</taxon>
    </lineage>
</organism>
<gene>
    <name evidence="3" type="ORF">H0267_10650</name>
</gene>
<accession>A0A931HW90</accession>
<dbReference type="InterPro" id="IPR019886">
    <property type="entry name" value="Na_symporter_ssu"/>
</dbReference>
<feature type="domain" description="Sodium symporter small subunit" evidence="2">
    <location>
        <begin position="10"/>
        <end position="84"/>
    </location>
</feature>
<evidence type="ECO:0000256" key="1">
    <source>
        <dbReference type="SAM" id="Phobius"/>
    </source>
</evidence>
<keyword evidence="4" id="KW-1185">Reference proteome</keyword>
<evidence type="ECO:0000313" key="3">
    <source>
        <dbReference type="EMBL" id="MBH0230674.1"/>
    </source>
</evidence>